<evidence type="ECO:0000256" key="5">
    <source>
        <dbReference type="PIRSR" id="PIRSR605493-1"/>
    </source>
</evidence>
<feature type="binding site" evidence="5">
    <location>
        <begin position="91"/>
        <end position="94"/>
    </location>
    <ligand>
        <name>substrate</name>
    </ligand>
</feature>
<dbReference type="PANTHER" id="PTHR33254:SF4">
    <property type="entry name" value="4-HYDROXY-4-METHYL-2-OXOGLUTARATE ALDOLASE 3-RELATED"/>
    <property type="match status" value="1"/>
</dbReference>
<feature type="binding site" evidence="5">
    <location>
        <position position="113"/>
    </location>
    <ligand>
        <name>substrate</name>
    </ligand>
</feature>
<keyword evidence="7" id="KW-1185">Reference proteome</keyword>
<dbReference type="PANTHER" id="PTHR33254">
    <property type="entry name" value="4-HYDROXY-4-METHYL-2-OXOGLUTARATE ALDOLASE 3-RELATED"/>
    <property type="match status" value="1"/>
</dbReference>
<evidence type="ECO:0000256" key="4">
    <source>
        <dbReference type="ARBA" id="ARBA00030169"/>
    </source>
</evidence>
<sequence length="238" mass="25770">MGRTDCEKLTERLGGLTTPHLADGCLRLGVPIRVGPSALQSIAPSMRCAGRVRPVRHLGSIDVFFESLEEAKPGEVMVVDNGGRLEEACIGDIVALEVQAAGLAGMVIWGLHRDSKELSDIGFPIFSIGSLPTGPQRLHARPGDIFTRATVGMHTVTSADFVVGDANGVLFLPEERLEEIVTAAIGYRDTEARQLKNMAAGKSYREQSRFSEYRARRANEPGYGFRQHLKAIEAAGEV</sequence>
<comment type="cofactor">
    <cofactor evidence="1">
        <name>a divalent metal cation</name>
        <dbReference type="ChEBI" id="CHEBI:60240"/>
    </cofactor>
</comment>
<keyword evidence="5" id="KW-0460">Magnesium</keyword>
<proteinExistence type="predicted"/>
<accession>A0A1B1UBM3</accession>
<dbReference type="RefSeq" id="WP_065727440.1">
    <property type="nucleotide sequence ID" value="NZ_CP016428.1"/>
</dbReference>
<dbReference type="OrthoDB" id="9812532at2"/>
<dbReference type="CDD" id="cd16841">
    <property type="entry name" value="RraA_family"/>
    <property type="match status" value="1"/>
</dbReference>
<dbReference type="KEGG" id="bic:LMTR13_08135"/>
<dbReference type="InterPro" id="IPR036704">
    <property type="entry name" value="RraA/RraA-like_sf"/>
</dbReference>
<evidence type="ECO:0000313" key="6">
    <source>
        <dbReference type="EMBL" id="ANW00154.1"/>
    </source>
</evidence>
<feature type="binding site" evidence="5">
    <location>
        <position position="114"/>
    </location>
    <ligand>
        <name>Mg(2+)</name>
        <dbReference type="ChEBI" id="CHEBI:18420"/>
    </ligand>
</feature>
<keyword evidence="5" id="KW-0479">Metal-binding</keyword>
<organism evidence="6 7">
    <name type="scientific">Bradyrhizobium icense</name>
    <dbReference type="NCBI Taxonomy" id="1274631"/>
    <lineage>
        <taxon>Bacteria</taxon>
        <taxon>Pseudomonadati</taxon>
        <taxon>Pseudomonadota</taxon>
        <taxon>Alphaproteobacteria</taxon>
        <taxon>Hyphomicrobiales</taxon>
        <taxon>Nitrobacteraceae</taxon>
        <taxon>Bradyrhizobium</taxon>
    </lineage>
</organism>
<dbReference type="GO" id="GO:0008168">
    <property type="term" value="F:methyltransferase activity"/>
    <property type="evidence" value="ECO:0007669"/>
    <property type="project" value="UniProtKB-KW"/>
</dbReference>
<evidence type="ECO:0000313" key="7">
    <source>
        <dbReference type="Proteomes" id="UP000092839"/>
    </source>
</evidence>
<dbReference type="Proteomes" id="UP000092839">
    <property type="component" value="Chromosome"/>
</dbReference>
<keyword evidence="6" id="KW-0808">Transferase</keyword>
<evidence type="ECO:0000256" key="2">
    <source>
        <dbReference type="ARBA" id="ARBA00016549"/>
    </source>
</evidence>
<dbReference type="Pfam" id="PF03737">
    <property type="entry name" value="RraA-like"/>
    <property type="match status" value="1"/>
</dbReference>
<dbReference type="InterPro" id="IPR005493">
    <property type="entry name" value="RraA/RraA-like"/>
</dbReference>
<comment type="cofactor">
    <cofactor evidence="5">
        <name>Mg(2+)</name>
        <dbReference type="ChEBI" id="CHEBI:18420"/>
    </cofactor>
</comment>
<protein>
    <recommendedName>
        <fullName evidence="2">Putative 4-hydroxy-4-methyl-2-oxoglutarate aldolase</fullName>
    </recommendedName>
    <alternativeName>
        <fullName evidence="3">Regulator of ribonuclease activity homolog</fullName>
    </alternativeName>
    <alternativeName>
        <fullName evidence="4">RraA-like protein</fullName>
    </alternativeName>
</protein>
<dbReference type="GO" id="GO:0046872">
    <property type="term" value="F:metal ion binding"/>
    <property type="evidence" value="ECO:0007669"/>
    <property type="project" value="UniProtKB-KW"/>
</dbReference>
<dbReference type="Gene3D" id="3.50.30.40">
    <property type="entry name" value="Ribonuclease E inhibitor RraA/RraA-like"/>
    <property type="match status" value="1"/>
</dbReference>
<dbReference type="EMBL" id="CP016428">
    <property type="protein sequence ID" value="ANW00154.1"/>
    <property type="molecule type" value="Genomic_DNA"/>
</dbReference>
<reference evidence="6 7" key="1">
    <citation type="submission" date="2016-07" db="EMBL/GenBank/DDBJ databases">
        <title>Complete genome sequence of Bradyrhizobium icense LMTR 13T, a potential inoculant strain isolated from lima bean (Phaseolus lunatus) in Peru.</title>
        <authorList>
            <person name="Ormeno-Orrillo E."/>
            <person name="Duran D."/>
            <person name="Rogel M.A."/>
            <person name="Rey L."/>
            <person name="Imperial J."/>
            <person name="Ruiz-Argueso T."/>
            <person name="Martinez-Romero E."/>
        </authorList>
    </citation>
    <scope>NUCLEOTIDE SEQUENCE [LARGE SCALE GENOMIC DNA]</scope>
    <source>
        <strain evidence="6 7">LMTR 13</strain>
    </source>
</reference>
<dbReference type="AlphaFoldDB" id="A0A1B1UBM3"/>
<evidence type="ECO:0000256" key="3">
    <source>
        <dbReference type="ARBA" id="ARBA00029596"/>
    </source>
</evidence>
<dbReference type="GO" id="GO:0032259">
    <property type="term" value="P:methylation"/>
    <property type="evidence" value="ECO:0007669"/>
    <property type="project" value="UniProtKB-KW"/>
</dbReference>
<evidence type="ECO:0000256" key="1">
    <source>
        <dbReference type="ARBA" id="ARBA00001968"/>
    </source>
</evidence>
<keyword evidence="6" id="KW-0489">Methyltransferase</keyword>
<gene>
    <name evidence="6" type="ORF">LMTR13_08135</name>
</gene>
<dbReference type="SUPFAM" id="SSF89562">
    <property type="entry name" value="RraA-like"/>
    <property type="match status" value="1"/>
</dbReference>
<name>A0A1B1UBM3_9BRAD</name>